<comment type="similarity">
    <text evidence="2 9">Belongs to the mitochondrial carrier (TC 2.A.29) family.</text>
</comment>
<evidence type="ECO:0000313" key="10">
    <source>
        <dbReference type="EMBL" id="KAA8549675.1"/>
    </source>
</evidence>
<dbReference type="GO" id="GO:0016020">
    <property type="term" value="C:membrane"/>
    <property type="evidence" value="ECO:0007669"/>
    <property type="project" value="UniProtKB-SubCell"/>
</dbReference>
<dbReference type="InterPro" id="IPR018108">
    <property type="entry name" value="MCP_transmembrane"/>
</dbReference>
<dbReference type="OrthoDB" id="1643915at2759"/>
<keyword evidence="3 9" id="KW-0813">Transport</keyword>
<comment type="subcellular location">
    <subcellularLocation>
        <location evidence="1">Membrane</location>
        <topology evidence="1">Multi-pass membrane protein</topology>
    </subcellularLocation>
</comment>
<evidence type="ECO:0000256" key="9">
    <source>
        <dbReference type="RuleBase" id="RU000488"/>
    </source>
</evidence>
<keyword evidence="5" id="KW-0677">Repeat</keyword>
<evidence type="ECO:0000256" key="8">
    <source>
        <dbReference type="PROSITE-ProRule" id="PRU00282"/>
    </source>
</evidence>
<dbReference type="PROSITE" id="PS50920">
    <property type="entry name" value="SOLCAR"/>
    <property type="match status" value="1"/>
</dbReference>
<evidence type="ECO:0000256" key="7">
    <source>
        <dbReference type="ARBA" id="ARBA00023136"/>
    </source>
</evidence>
<name>A0A5J5C2V6_9ASTE</name>
<evidence type="ECO:0000256" key="2">
    <source>
        <dbReference type="ARBA" id="ARBA00006375"/>
    </source>
</evidence>
<evidence type="ECO:0000313" key="11">
    <source>
        <dbReference type="Proteomes" id="UP000325577"/>
    </source>
</evidence>
<evidence type="ECO:0000256" key="5">
    <source>
        <dbReference type="ARBA" id="ARBA00022737"/>
    </source>
</evidence>
<dbReference type="InterPro" id="IPR050391">
    <property type="entry name" value="Mito_Metabolite_Transporter"/>
</dbReference>
<reference evidence="10 11" key="1">
    <citation type="submission" date="2019-09" db="EMBL/GenBank/DDBJ databases">
        <title>A chromosome-level genome assembly of the Chinese tupelo Nyssa sinensis.</title>
        <authorList>
            <person name="Yang X."/>
            <person name="Kang M."/>
            <person name="Yang Y."/>
            <person name="Xiong H."/>
            <person name="Wang M."/>
            <person name="Zhang Z."/>
            <person name="Wang Z."/>
            <person name="Wu H."/>
            <person name="Ma T."/>
            <person name="Liu J."/>
            <person name="Xi Z."/>
        </authorList>
    </citation>
    <scope>NUCLEOTIDE SEQUENCE [LARGE SCALE GENOMIC DNA]</scope>
    <source>
        <strain evidence="10">J267</strain>
        <tissue evidence="10">Leaf</tissue>
    </source>
</reference>
<dbReference type="AlphaFoldDB" id="A0A5J5C2V6"/>
<dbReference type="Pfam" id="PF00153">
    <property type="entry name" value="Mito_carr"/>
    <property type="match status" value="1"/>
</dbReference>
<accession>A0A5J5C2V6</accession>
<dbReference type="SUPFAM" id="SSF103506">
    <property type="entry name" value="Mitochondrial carrier"/>
    <property type="match status" value="1"/>
</dbReference>
<keyword evidence="6" id="KW-1133">Transmembrane helix</keyword>
<dbReference type="Gene3D" id="1.50.40.10">
    <property type="entry name" value="Mitochondrial carrier domain"/>
    <property type="match status" value="1"/>
</dbReference>
<dbReference type="Proteomes" id="UP000325577">
    <property type="component" value="Linkage Group LG0"/>
</dbReference>
<evidence type="ECO:0000256" key="6">
    <source>
        <dbReference type="ARBA" id="ARBA00022989"/>
    </source>
</evidence>
<feature type="repeat" description="Solcar" evidence="8">
    <location>
        <begin position="50"/>
        <end position="139"/>
    </location>
</feature>
<sequence>MFYVLSSKLHFYEQSIPLRLLAKATYATAQFGSFESLTKKAEAAGDGMLLTLYQEACCGLASGAILACIGIPINSALACLRADVTVPVAQPLRSVFRIIYQKVSNEGVLALWKGGGCYANALMAYNMGMLASYNRSSNYFKESLDFGEDRARLGAGAVSGFFASACSLPFMNVDAIMRSLQRDANIVLKLGGPFKFYTGIAKFFAKNTPSIMVTWIFLEEIQKIEESIGL</sequence>
<evidence type="ECO:0000256" key="4">
    <source>
        <dbReference type="ARBA" id="ARBA00022692"/>
    </source>
</evidence>
<evidence type="ECO:0008006" key="12">
    <source>
        <dbReference type="Google" id="ProtNLM"/>
    </source>
</evidence>
<proteinExistence type="inferred from homology"/>
<evidence type="ECO:0000256" key="3">
    <source>
        <dbReference type="ARBA" id="ARBA00022448"/>
    </source>
</evidence>
<organism evidence="10 11">
    <name type="scientific">Nyssa sinensis</name>
    <dbReference type="NCBI Taxonomy" id="561372"/>
    <lineage>
        <taxon>Eukaryota</taxon>
        <taxon>Viridiplantae</taxon>
        <taxon>Streptophyta</taxon>
        <taxon>Embryophyta</taxon>
        <taxon>Tracheophyta</taxon>
        <taxon>Spermatophyta</taxon>
        <taxon>Magnoliopsida</taxon>
        <taxon>eudicotyledons</taxon>
        <taxon>Gunneridae</taxon>
        <taxon>Pentapetalae</taxon>
        <taxon>asterids</taxon>
        <taxon>Cornales</taxon>
        <taxon>Nyssaceae</taxon>
        <taxon>Nyssa</taxon>
    </lineage>
</organism>
<dbReference type="InterPro" id="IPR023395">
    <property type="entry name" value="MCP_dom_sf"/>
</dbReference>
<keyword evidence="11" id="KW-1185">Reference proteome</keyword>
<evidence type="ECO:0000256" key="1">
    <source>
        <dbReference type="ARBA" id="ARBA00004141"/>
    </source>
</evidence>
<keyword evidence="7 8" id="KW-0472">Membrane</keyword>
<dbReference type="EMBL" id="CM018031">
    <property type="protein sequence ID" value="KAA8549675.1"/>
    <property type="molecule type" value="Genomic_DNA"/>
</dbReference>
<gene>
    <name evidence="10" type="ORF">F0562_001307</name>
</gene>
<protein>
    <recommendedName>
        <fullName evidence="12">ADP,ATP carrier protein</fullName>
    </recommendedName>
</protein>
<dbReference type="PANTHER" id="PTHR45618">
    <property type="entry name" value="MITOCHONDRIAL DICARBOXYLATE CARRIER-RELATED"/>
    <property type="match status" value="1"/>
</dbReference>
<keyword evidence="4 8" id="KW-0812">Transmembrane</keyword>